<dbReference type="AlphaFoldDB" id="A0A6G1KEV3"/>
<evidence type="ECO:0000313" key="1">
    <source>
        <dbReference type="EMBL" id="KAF2711163.1"/>
    </source>
</evidence>
<reference evidence="1" key="1">
    <citation type="journal article" date="2020" name="Stud. Mycol.">
        <title>101 Dothideomycetes genomes: a test case for predicting lifestyles and emergence of pathogens.</title>
        <authorList>
            <person name="Haridas S."/>
            <person name="Albert R."/>
            <person name="Binder M."/>
            <person name="Bloem J."/>
            <person name="Labutti K."/>
            <person name="Salamov A."/>
            <person name="Andreopoulos B."/>
            <person name="Baker S."/>
            <person name="Barry K."/>
            <person name="Bills G."/>
            <person name="Bluhm B."/>
            <person name="Cannon C."/>
            <person name="Castanera R."/>
            <person name="Culley D."/>
            <person name="Daum C."/>
            <person name="Ezra D."/>
            <person name="Gonzalez J."/>
            <person name="Henrissat B."/>
            <person name="Kuo A."/>
            <person name="Liang C."/>
            <person name="Lipzen A."/>
            <person name="Lutzoni F."/>
            <person name="Magnuson J."/>
            <person name="Mondo S."/>
            <person name="Nolan M."/>
            <person name="Ohm R."/>
            <person name="Pangilinan J."/>
            <person name="Park H.-J."/>
            <person name="Ramirez L."/>
            <person name="Alfaro M."/>
            <person name="Sun H."/>
            <person name="Tritt A."/>
            <person name="Yoshinaga Y."/>
            <person name="Zwiers L.-H."/>
            <person name="Turgeon B."/>
            <person name="Goodwin S."/>
            <person name="Spatafora J."/>
            <person name="Crous P."/>
            <person name="Grigoriev I."/>
        </authorList>
    </citation>
    <scope>NUCLEOTIDE SEQUENCE</scope>
    <source>
        <strain evidence="1">CBS 279.74</strain>
    </source>
</reference>
<dbReference type="Proteomes" id="UP000799428">
    <property type="component" value="Unassembled WGS sequence"/>
</dbReference>
<organism evidence="1 2">
    <name type="scientific">Pleomassaria siparia CBS 279.74</name>
    <dbReference type="NCBI Taxonomy" id="1314801"/>
    <lineage>
        <taxon>Eukaryota</taxon>
        <taxon>Fungi</taxon>
        <taxon>Dikarya</taxon>
        <taxon>Ascomycota</taxon>
        <taxon>Pezizomycotina</taxon>
        <taxon>Dothideomycetes</taxon>
        <taxon>Pleosporomycetidae</taxon>
        <taxon>Pleosporales</taxon>
        <taxon>Pleomassariaceae</taxon>
        <taxon>Pleomassaria</taxon>
    </lineage>
</organism>
<protein>
    <submittedName>
        <fullName evidence="1">Uncharacterized protein</fullName>
    </submittedName>
</protein>
<name>A0A6G1KEV3_9PLEO</name>
<proteinExistence type="predicted"/>
<accession>A0A6G1KEV3</accession>
<keyword evidence="2" id="KW-1185">Reference proteome</keyword>
<dbReference type="EMBL" id="MU005768">
    <property type="protein sequence ID" value="KAF2711163.1"/>
    <property type="molecule type" value="Genomic_DNA"/>
</dbReference>
<sequence>MPDTEVIFEIKRRGHSTMGWPQMYSYNMKPRTTKALLCLSPRLAYIERRIIVRIDVLRWDNEQTKEKALGDCKELFAMCLEIKVLFVDPHLFSKLPRRKPLIPSNHTTLNMFNLTAVSLHLYCKFAYKNGVEADDCFMVIAVQANWTSSRLKLWGNKGKDIDDLIREGLRKGKIFLLARSPESAAMETFMFWSLGYSMHFLIPSPPRPPCV</sequence>
<gene>
    <name evidence="1" type="ORF">K504DRAFT_454162</name>
</gene>
<evidence type="ECO:0000313" key="2">
    <source>
        <dbReference type="Proteomes" id="UP000799428"/>
    </source>
</evidence>